<organism evidence="3 4">
    <name type="scientific">Nosema granulosis</name>
    <dbReference type="NCBI Taxonomy" id="83296"/>
    <lineage>
        <taxon>Eukaryota</taxon>
        <taxon>Fungi</taxon>
        <taxon>Fungi incertae sedis</taxon>
        <taxon>Microsporidia</taxon>
        <taxon>Nosematidae</taxon>
        <taxon>Nosema</taxon>
    </lineage>
</organism>
<dbReference type="InterPro" id="IPR009060">
    <property type="entry name" value="UBA-like_sf"/>
</dbReference>
<dbReference type="CDD" id="cd14279">
    <property type="entry name" value="CUE"/>
    <property type="match status" value="1"/>
</dbReference>
<protein>
    <recommendedName>
        <fullName evidence="2">CUE domain-containing protein</fullName>
    </recommendedName>
</protein>
<dbReference type="PROSITE" id="PS51140">
    <property type="entry name" value="CUE"/>
    <property type="match status" value="1"/>
</dbReference>
<accession>A0A9P6L0D3</accession>
<dbReference type="Proteomes" id="UP000740883">
    <property type="component" value="Unassembled WGS sequence"/>
</dbReference>
<name>A0A9P6L0D3_9MICR</name>
<dbReference type="GO" id="GO:0043130">
    <property type="term" value="F:ubiquitin binding"/>
    <property type="evidence" value="ECO:0007669"/>
    <property type="project" value="InterPro"/>
</dbReference>
<evidence type="ECO:0000259" key="2">
    <source>
        <dbReference type="PROSITE" id="PS51140"/>
    </source>
</evidence>
<feature type="coiled-coil region" evidence="1">
    <location>
        <begin position="87"/>
        <end position="137"/>
    </location>
</feature>
<dbReference type="Pfam" id="PF02845">
    <property type="entry name" value="CUE"/>
    <property type="match status" value="1"/>
</dbReference>
<reference evidence="3 4" key="1">
    <citation type="journal article" date="2020" name="Genome Biol. Evol.">
        <title>Comparative genomics of strictly vertically transmitted, feminizing microsporidia endosymbionts of amphipod crustaceans.</title>
        <authorList>
            <person name="Cormier A."/>
            <person name="Chebbi M.A."/>
            <person name="Giraud I."/>
            <person name="Wattier R."/>
            <person name="Teixeira M."/>
            <person name="Gilbert C."/>
            <person name="Rigaud T."/>
            <person name="Cordaux R."/>
        </authorList>
    </citation>
    <scope>NUCLEOTIDE SEQUENCE [LARGE SCALE GENOMIC DNA]</scope>
    <source>
        <strain evidence="3 4">Ou3-Ou53</strain>
    </source>
</reference>
<dbReference type="AlphaFoldDB" id="A0A9P6L0D3"/>
<dbReference type="OrthoDB" id="3231855at2759"/>
<sequence>MVYVENKKFIKEMFPDVEDEVIERLLKSTGNNVDLVVTKIIDGSYKGIQFDLKDIYFTKMGQTSFKKELYFPELVNDLSSIKEEIDVSRNRKEIKRLNENINLLKSKNLKHKLRLSNEYYSEQIGEIKETINKLNKECTLSILKKSLKDPNCIDLHGLYCLDALKFVDDHIRTYSPTTFKLITGAEDSSMSLRPSLVKFLKEKDYSVSSEGPCIVAKKINKYK</sequence>
<proteinExistence type="predicted"/>
<dbReference type="SUPFAM" id="SSF46934">
    <property type="entry name" value="UBA-like"/>
    <property type="match status" value="1"/>
</dbReference>
<dbReference type="EMBL" id="SBJO01000002">
    <property type="protein sequence ID" value="KAF9765006.1"/>
    <property type="molecule type" value="Genomic_DNA"/>
</dbReference>
<gene>
    <name evidence="3" type="ORF">NGRA_0060</name>
</gene>
<feature type="domain" description="CUE" evidence="2">
    <location>
        <begin position="2"/>
        <end position="45"/>
    </location>
</feature>
<comment type="caution">
    <text evidence="3">The sequence shown here is derived from an EMBL/GenBank/DDBJ whole genome shotgun (WGS) entry which is preliminary data.</text>
</comment>
<evidence type="ECO:0000313" key="4">
    <source>
        <dbReference type="Proteomes" id="UP000740883"/>
    </source>
</evidence>
<dbReference type="Gene3D" id="1.10.8.10">
    <property type="entry name" value="DNA helicase RuvA subunit, C-terminal domain"/>
    <property type="match status" value="1"/>
</dbReference>
<keyword evidence="4" id="KW-1185">Reference proteome</keyword>
<dbReference type="InterPro" id="IPR003892">
    <property type="entry name" value="CUE"/>
</dbReference>
<dbReference type="InterPro" id="IPR036063">
    <property type="entry name" value="Smr_dom_sf"/>
</dbReference>
<evidence type="ECO:0000256" key="1">
    <source>
        <dbReference type="SAM" id="Coils"/>
    </source>
</evidence>
<dbReference type="Gene3D" id="3.30.1370.110">
    <property type="match status" value="1"/>
</dbReference>
<evidence type="ECO:0000313" key="3">
    <source>
        <dbReference type="EMBL" id="KAF9765006.1"/>
    </source>
</evidence>
<keyword evidence="1" id="KW-0175">Coiled coil</keyword>